<organism evidence="2 3">
    <name type="scientific">Apiospora arundinis</name>
    <dbReference type="NCBI Taxonomy" id="335852"/>
    <lineage>
        <taxon>Eukaryota</taxon>
        <taxon>Fungi</taxon>
        <taxon>Dikarya</taxon>
        <taxon>Ascomycota</taxon>
        <taxon>Pezizomycotina</taxon>
        <taxon>Sordariomycetes</taxon>
        <taxon>Xylariomycetidae</taxon>
        <taxon>Amphisphaeriales</taxon>
        <taxon>Apiosporaceae</taxon>
        <taxon>Apiospora</taxon>
    </lineage>
</organism>
<dbReference type="InterPro" id="IPR004143">
    <property type="entry name" value="BPL_LPL_catalytic"/>
</dbReference>
<dbReference type="PANTHER" id="PTHR10993:SF7">
    <property type="entry name" value="LIPOYLTRANSFERASE 2, MITOCHONDRIAL-RELATED"/>
    <property type="match status" value="1"/>
</dbReference>
<sequence>MSRSRQGLLKPHVLQHIHIPGHTHRLPTYALAVAIQSKLQQRLLDYKAAVANASSSSDPSSALPPPPPPTILSFIPAPTYTLGRRQTAPLSEAEEARLKGRLDLHWFKHYKGSPFQVLDGRATDDGHNYASFYPAVHNAPRGGLATYHGPGQVVFWPVLDLRSPLHRHFSVRDYACLLEKTTKTSIAGAAAAALPSFPPDLVRQNKIEGFTTENPGVWVRRHHVDGVDNKGDEIHVEGNERDVVGPEGEERKIAALGVHLRRHVTGLGVAVNCSMPVRGLEVYDPWRRIVACGLEGKRVTSLAYELLDYKQHLRWTKALEPQTLPDPDGQPWPTRYPVEAPRLEAEMLRLWPENFARFLAKETENDACANTDADASTADATKQENTRKDLVIDLTVDQVLGRGWEQTIGMPEEEQYYHSKRKLALGSIPLEYT</sequence>
<dbReference type="InterPro" id="IPR045864">
    <property type="entry name" value="aa-tRNA-synth_II/BPL/LPL"/>
</dbReference>
<dbReference type="Gene3D" id="3.30.930.10">
    <property type="entry name" value="Bira Bifunctional Protein, Domain 2"/>
    <property type="match status" value="1"/>
</dbReference>
<dbReference type="PANTHER" id="PTHR10993">
    <property type="entry name" value="OCTANOYLTRANSFERASE"/>
    <property type="match status" value="1"/>
</dbReference>
<comment type="caution">
    <text evidence="2">The sequence shown here is derived from an EMBL/GenBank/DDBJ whole genome shotgun (WGS) entry which is preliminary data.</text>
</comment>
<proteinExistence type="predicted"/>
<name>A0ABR2HSP0_9PEZI</name>
<feature type="domain" description="BPL/LPL catalytic" evidence="1">
    <location>
        <begin position="65"/>
        <end position="323"/>
    </location>
</feature>
<dbReference type="PROSITE" id="PS51733">
    <property type="entry name" value="BPL_LPL_CATALYTIC"/>
    <property type="match status" value="1"/>
</dbReference>
<evidence type="ECO:0000313" key="3">
    <source>
        <dbReference type="Proteomes" id="UP001390339"/>
    </source>
</evidence>
<reference evidence="2 3" key="1">
    <citation type="journal article" date="2024" name="IMA Fungus">
        <title>Apiospora arundinis, a panoply of carbohydrate-active enzymes and secondary metabolites.</title>
        <authorList>
            <person name="Sorensen T."/>
            <person name="Petersen C."/>
            <person name="Muurmann A.T."/>
            <person name="Christiansen J.V."/>
            <person name="Brundto M.L."/>
            <person name="Overgaard C.K."/>
            <person name="Boysen A.T."/>
            <person name="Wollenberg R.D."/>
            <person name="Larsen T.O."/>
            <person name="Sorensen J.L."/>
            <person name="Nielsen K.L."/>
            <person name="Sondergaard T.E."/>
        </authorList>
    </citation>
    <scope>NUCLEOTIDE SEQUENCE [LARGE SCALE GENOMIC DNA]</scope>
    <source>
        <strain evidence="2 3">AAU 773</strain>
    </source>
</reference>
<dbReference type="EMBL" id="JAPCWZ010000009">
    <property type="protein sequence ID" value="KAK8852105.1"/>
    <property type="molecule type" value="Genomic_DNA"/>
</dbReference>
<keyword evidence="3" id="KW-1185">Reference proteome</keyword>
<evidence type="ECO:0000259" key="1">
    <source>
        <dbReference type="PROSITE" id="PS51733"/>
    </source>
</evidence>
<accession>A0ABR2HSP0</accession>
<protein>
    <submittedName>
        <fullName evidence="2">Lipoate--protein ligase b-like protein</fullName>
    </submittedName>
</protein>
<evidence type="ECO:0000313" key="2">
    <source>
        <dbReference type="EMBL" id="KAK8852105.1"/>
    </source>
</evidence>
<dbReference type="SUPFAM" id="SSF55681">
    <property type="entry name" value="Class II aaRS and biotin synthetases"/>
    <property type="match status" value="1"/>
</dbReference>
<dbReference type="Proteomes" id="UP001390339">
    <property type="component" value="Unassembled WGS sequence"/>
</dbReference>
<gene>
    <name evidence="2" type="ORF">PGQ11_014584</name>
</gene>
<dbReference type="Pfam" id="PF21948">
    <property type="entry name" value="LplA-B_cat"/>
    <property type="match status" value="1"/>
</dbReference>